<gene>
    <name evidence="1" type="ORF">SAMN05443550_105140</name>
</gene>
<dbReference type="Proteomes" id="UP000198850">
    <property type="component" value="Unassembled WGS sequence"/>
</dbReference>
<evidence type="ECO:0000313" key="2">
    <source>
        <dbReference type="Proteomes" id="UP000198850"/>
    </source>
</evidence>
<proteinExistence type="predicted"/>
<name>A0A1H4DWS0_9SPHI</name>
<keyword evidence="2" id="KW-1185">Reference proteome</keyword>
<dbReference type="STRING" id="425514.SAMN05443550_105140"/>
<dbReference type="AlphaFoldDB" id="A0A1H4DWS0"/>
<evidence type="ECO:0000313" key="1">
    <source>
        <dbReference type="EMBL" id="SEA77214.1"/>
    </source>
</evidence>
<accession>A0A1H4DWS0</accession>
<sequence length="53" mass="6126">MLLDAAVQTLEQPVRLKCLIKNKNATAFYKSQGWKFEMTGTDVTGRYYLLKNQ</sequence>
<organism evidence="1 2">
    <name type="scientific">Pedobacter hartonius</name>
    <dbReference type="NCBI Taxonomy" id="425514"/>
    <lineage>
        <taxon>Bacteria</taxon>
        <taxon>Pseudomonadati</taxon>
        <taxon>Bacteroidota</taxon>
        <taxon>Sphingobacteriia</taxon>
        <taxon>Sphingobacteriales</taxon>
        <taxon>Sphingobacteriaceae</taxon>
        <taxon>Pedobacter</taxon>
    </lineage>
</organism>
<reference evidence="1 2" key="1">
    <citation type="submission" date="2016-10" db="EMBL/GenBank/DDBJ databases">
        <authorList>
            <person name="de Groot N.N."/>
        </authorList>
    </citation>
    <scope>NUCLEOTIDE SEQUENCE [LARGE SCALE GENOMIC DNA]</scope>
    <source>
        <strain evidence="1 2">DSM 19033</strain>
    </source>
</reference>
<dbReference type="EMBL" id="FNRA01000005">
    <property type="protein sequence ID" value="SEA77214.1"/>
    <property type="molecule type" value="Genomic_DNA"/>
</dbReference>
<protein>
    <submittedName>
        <fullName evidence="1">Uncharacterized protein</fullName>
    </submittedName>
</protein>